<gene>
    <name evidence="2" type="ORF">B0T16DRAFT_440221</name>
</gene>
<dbReference type="Proteomes" id="UP001174936">
    <property type="component" value="Unassembled WGS sequence"/>
</dbReference>
<evidence type="ECO:0000256" key="1">
    <source>
        <dbReference type="SAM" id="SignalP"/>
    </source>
</evidence>
<name>A0AA40CY13_9PEZI</name>
<keyword evidence="1" id="KW-0732">Signal</keyword>
<evidence type="ECO:0000313" key="3">
    <source>
        <dbReference type="Proteomes" id="UP001174936"/>
    </source>
</evidence>
<proteinExistence type="predicted"/>
<protein>
    <submittedName>
        <fullName evidence="2">Uncharacterized protein</fullName>
    </submittedName>
</protein>
<accession>A0AA40CY13</accession>
<feature type="chain" id="PRO_5041354278" evidence="1">
    <location>
        <begin position="19"/>
        <end position="205"/>
    </location>
</feature>
<comment type="caution">
    <text evidence="2">The sequence shown here is derived from an EMBL/GenBank/DDBJ whole genome shotgun (WGS) entry which is preliminary data.</text>
</comment>
<organism evidence="2 3">
    <name type="scientific">Cercophora newfieldiana</name>
    <dbReference type="NCBI Taxonomy" id="92897"/>
    <lineage>
        <taxon>Eukaryota</taxon>
        <taxon>Fungi</taxon>
        <taxon>Dikarya</taxon>
        <taxon>Ascomycota</taxon>
        <taxon>Pezizomycotina</taxon>
        <taxon>Sordariomycetes</taxon>
        <taxon>Sordariomycetidae</taxon>
        <taxon>Sordariales</taxon>
        <taxon>Lasiosphaeriaceae</taxon>
        <taxon>Cercophora</taxon>
    </lineage>
</organism>
<dbReference type="EMBL" id="JAULSV010000001">
    <property type="protein sequence ID" value="KAK0654742.1"/>
    <property type="molecule type" value="Genomic_DNA"/>
</dbReference>
<keyword evidence="3" id="KW-1185">Reference proteome</keyword>
<feature type="signal peptide" evidence="1">
    <location>
        <begin position="1"/>
        <end position="18"/>
    </location>
</feature>
<reference evidence="2" key="1">
    <citation type="submission" date="2023-06" db="EMBL/GenBank/DDBJ databases">
        <title>Genome-scale phylogeny and comparative genomics of the fungal order Sordariales.</title>
        <authorList>
            <consortium name="Lawrence Berkeley National Laboratory"/>
            <person name="Hensen N."/>
            <person name="Bonometti L."/>
            <person name="Westerberg I."/>
            <person name="Brannstrom I.O."/>
            <person name="Guillou S."/>
            <person name="Cros-Aarteil S."/>
            <person name="Calhoun S."/>
            <person name="Haridas S."/>
            <person name="Kuo A."/>
            <person name="Mondo S."/>
            <person name="Pangilinan J."/>
            <person name="Riley R."/>
            <person name="Labutti K."/>
            <person name="Andreopoulos B."/>
            <person name="Lipzen A."/>
            <person name="Chen C."/>
            <person name="Yanf M."/>
            <person name="Daum C."/>
            <person name="Ng V."/>
            <person name="Clum A."/>
            <person name="Steindorff A."/>
            <person name="Ohm R."/>
            <person name="Martin F."/>
            <person name="Silar P."/>
            <person name="Natvig D."/>
            <person name="Lalanne C."/>
            <person name="Gautier V."/>
            <person name="Ament-Velasquez S.L."/>
            <person name="Kruys A."/>
            <person name="Hutchinson M.I."/>
            <person name="Powell A.J."/>
            <person name="Barry K."/>
            <person name="Miller A.N."/>
            <person name="Grigoriev I.V."/>
            <person name="Debuchy R."/>
            <person name="Gladieux P."/>
            <person name="Thoren M.H."/>
            <person name="Johannesson H."/>
        </authorList>
    </citation>
    <scope>NUCLEOTIDE SEQUENCE</scope>
    <source>
        <strain evidence="2">SMH2532-1</strain>
    </source>
</reference>
<evidence type="ECO:0000313" key="2">
    <source>
        <dbReference type="EMBL" id="KAK0654742.1"/>
    </source>
</evidence>
<dbReference type="AlphaFoldDB" id="A0AA40CY13"/>
<sequence>MRASLPLMLASAAATAVAQVDTMNNIDNMCEPNFTKKNTPAIVCMLDDRKDAVFVTEQGKTMYGGLSAFCCEKGWTCVKLENEPLKEQAVCWDQKGKGDLVMAYDPMSFAKCIANAAGDGCTTDSHGLSGIKNETYTTKGIITVTEVKDGAGVVDPAVFKGSGGSSSSGSGSSGSSSSKKSAAGVLDSCSGLVLGALGYAFTMLL</sequence>